<proteinExistence type="inferred from homology"/>
<dbReference type="Gene3D" id="3.30.160.60">
    <property type="entry name" value="Classic Zinc Finger"/>
    <property type="match status" value="1"/>
</dbReference>
<dbReference type="CDD" id="cd08010">
    <property type="entry name" value="MltG_like"/>
    <property type="match status" value="1"/>
</dbReference>
<keyword evidence="7" id="KW-0997">Cell inner membrane</keyword>
<dbReference type="InterPro" id="IPR003770">
    <property type="entry name" value="MLTG-like"/>
</dbReference>
<dbReference type="GO" id="GO:0071555">
    <property type="term" value="P:cell wall organization"/>
    <property type="evidence" value="ECO:0007669"/>
    <property type="project" value="UniProtKB-KW"/>
</dbReference>
<evidence type="ECO:0000256" key="5">
    <source>
        <dbReference type="ARBA" id="ARBA00023239"/>
    </source>
</evidence>
<dbReference type="GO" id="GO:0008932">
    <property type="term" value="F:lytic endotransglycosylase activity"/>
    <property type="evidence" value="ECO:0007669"/>
    <property type="project" value="UniProtKB-UniRule"/>
</dbReference>
<dbReference type="NCBIfam" id="TIGR00247">
    <property type="entry name" value="endolytic transglycosylase MltG"/>
    <property type="match status" value="1"/>
</dbReference>
<dbReference type="EC" id="4.2.2.29" evidence="7"/>
<comment type="catalytic activity">
    <reaction evidence="7">
        <text>a peptidoglycan chain = a peptidoglycan chain with N-acetyl-1,6-anhydromuramyl-[peptide] at the reducing end + a peptidoglycan chain with N-acetylglucosamine at the non-reducing end.</text>
        <dbReference type="EC" id="4.2.2.29"/>
    </reaction>
</comment>
<evidence type="ECO:0000313" key="11">
    <source>
        <dbReference type="Proteomes" id="UP000281170"/>
    </source>
</evidence>
<reference evidence="9 11" key="2">
    <citation type="submission" date="2018-12" db="EMBL/GenBank/DDBJ databases">
        <authorList>
            <consortium name="Pathogen Informatics"/>
        </authorList>
    </citation>
    <scope>NUCLEOTIDE SEQUENCE [LARGE SCALE GENOMIC DNA]</scope>
    <source>
        <strain evidence="9 11">NCTC12735</strain>
        <plasmid evidence="11">19</plasmid>
    </source>
</reference>
<dbReference type="GO" id="GO:0009252">
    <property type="term" value="P:peptidoglycan biosynthetic process"/>
    <property type="evidence" value="ECO:0007669"/>
    <property type="project" value="UniProtKB-UniRule"/>
</dbReference>
<evidence type="ECO:0000256" key="6">
    <source>
        <dbReference type="ARBA" id="ARBA00023316"/>
    </source>
</evidence>
<dbReference type="Gene3D" id="3.30.1490.480">
    <property type="entry name" value="Endolytic murein transglycosylase"/>
    <property type="match status" value="1"/>
</dbReference>
<evidence type="ECO:0000313" key="8">
    <source>
        <dbReference type="EMBL" id="KTC66160.1"/>
    </source>
</evidence>
<keyword evidence="1 7" id="KW-1003">Cell membrane</keyword>
<evidence type="ECO:0000256" key="1">
    <source>
        <dbReference type="ARBA" id="ARBA00022475"/>
    </source>
</evidence>
<reference evidence="8 10" key="1">
    <citation type="submission" date="2015-11" db="EMBL/GenBank/DDBJ databases">
        <title>Identification of large and diverse effector repertoires of 38 Legionella species.</title>
        <authorList>
            <person name="Burstein D."/>
            <person name="Amaro F."/>
            <person name="Zusman T."/>
            <person name="Lifshitz Z."/>
            <person name="Cohen O."/>
            <person name="Gilbert J.A."/>
            <person name="Pupko T."/>
            <person name="Shuman H.A."/>
            <person name="Segal G."/>
        </authorList>
    </citation>
    <scope>NUCLEOTIDE SEQUENCE [LARGE SCALE GENOMIC DNA]</scope>
    <source>
        <strain evidence="8 10">1762-AUS-E</strain>
    </source>
</reference>
<evidence type="ECO:0000313" key="9">
    <source>
        <dbReference type="EMBL" id="VEH85672.1"/>
    </source>
</evidence>
<organism evidence="8 10">
    <name type="scientific">Legionella adelaidensis</name>
    <dbReference type="NCBI Taxonomy" id="45056"/>
    <lineage>
        <taxon>Bacteria</taxon>
        <taxon>Pseudomonadati</taxon>
        <taxon>Pseudomonadota</taxon>
        <taxon>Gammaproteobacteria</taxon>
        <taxon>Legionellales</taxon>
        <taxon>Legionellaceae</taxon>
        <taxon>Legionella</taxon>
    </lineage>
</organism>
<keyword evidence="6 7" id="KW-0961">Cell wall biogenesis/degradation</keyword>
<dbReference type="KEGG" id="ladl:NCTC12735_01307"/>
<dbReference type="EMBL" id="LR134428">
    <property type="protein sequence ID" value="VEH85672.1"/>
    <property type="molecule type" value="Genomic_DNA"/>
</dbReference>
<protein>
    <recommendedName>
        <fullName evidence="7">Endolytic murein transglycosylase</fullName>
        <ecNumber evidence="7">4.2.2.29</ecNumber>
    </recommendedName>
    <alternativeName>
        <fullName evidence="7">Peptidoglycan lytic transglycosylase</fullName>
    </alternativeName>
    <alternativeName>
        <fullName evidence="7">Peptidoglycan polymerization terminase</fullName>
    </alternativeName>
</protein>
<gene>
    <name evidence="9" type="primary">yceG</name>
    <name evidence="7" type="synonym">mltG</name>
    <name evidence="8" type="ORF">Lade_0818</name>
    <name evidence="9" type="ORF">NCTC12735_01307</name>
</gene>
<dbReference type="Pfam" id="PF02618">
    <property type="entry name" value="YceG"/>
    <property type="match status" value="1"/>
</dbReference>
<keyword evidence="9" id="KW-0614">Plasmid</keyword>
<dbReference type="Proteomes" id="UP000054859">
    <property type="component" value="Unassembled WGS sequence"/>
</dbReference>
<dbReference type="STRING" id="45056.Lade_0818"/>
<dbReference type="PANTHER" id="PTHR30518:SF2">
    <property type="entry name" value="ENDOLYTIC MUREIN TRANSGLYCOSYLASE"/>
    <property type="match status" value="1"/>
</dbReference>
<feature type="site" description="Important for catalytic activity" evidence="7">
    <location>
        <position position="214"/>
    </location>
</feature>
<sequence length="334" mass="37604">MRRWIKALLISLIIFILTTLTILGLKISQAINNPMIAQGGKPVILEIDKNSTALAFVYSLYRKDLISSPRIMLQLIRYKNYTSKLKAGIYQINPGESPNEFLDRVVAGDVLKQPFRIIEGTTYAQVDENLIKAPFLKYTHDNWIANESPSSNPEGLLLADTYIYEAGSSSKTMLQDAHKKLLQYLEQSWQNREPNLPYKSPYELLIAASIIEKETGEPAEKRLIASVIVNRLNKHMPLQVDPTVIYALGPNFSGKLSHGDMQIDSPYNTYRYRGLPPTPIAIVGKDAIDAAAHPASTQYLYFVAKGDGTHQFSTSYEDQKRAINHYLRNNNGTK</sequence>
<dbReference type="AlphaFoldDB" id="A0A0W0R510"/>
<dbReference type="PANTHER" id="PTHR30518">
    <property type="entry name" value="ENDOLYTIC MUREIN TRANSGLYCOSYLASE"/>
    <property type="match status" value="1"/>
</dbReference>
<accession>A0A0W0R510</accession>
<evidence type="ECO:0000313" key="10">
    <source>
        <dbReference type="Proteomes" id="UP000054859"/>
    </source>
</evidence>
<dbReference type="OrthoDB" id="9814591at2"/>
<keyword evidence="10" id="KW-1185">Reference proteome</keyword>
<evidence type="ECO:0000256" key="2">
    <source>
        <dbReference type="ARBA" id="ARBA00022692"/>
    </source>
</evidence>
<name>A0A0W0R510_9GAMM</name>
<dbReference type="Proteomes" id="UP000281170">
    <property type="component" value="Plasmid 19"/>
</dbReference>
<keyword evidence="2 7" id="KW-0812">Transmembrane</keyword>
<keyword evidence="3 7" id="KW-1133">Transmembrane helix</keyword>
<dbReference type="PATRIC" id="fig|45056.6.peg.847"/>
<keyword evidence="5 7" id="KW-0456">Lyase</keyword>
<dbReference type="GO" id="GO:0005886">
    <property type="term" value="C:plasma membrane"/>
    <property type="evidence" value="ECO:0007669"/>
    <property type="project" value="UniProtKB-UniRule"/>
</dbReference>
<comment type="function">
    <text evidence="7">Functions as a peptidoglycan terminase that cleaves nascent peptidoglycan strands endolytically to terminate their elongation.</text>
</comment>
<evidence type="ECO:0000256" key="3">
    <source>
        <dbReference type="ARBA" id="ARBA00022989"/>
    </source>
</evidence>
<keyword evidence="4 7" id="KW-0472">Membrane</keyword>
<geneLocation type="plasmid" evidence="9 11">
    <name>19</name>
</geneLocation>
<dbReference type="HAMAP" id="MF_02065">
    <property type="entry name" value="MltG"/>
    <property type="match status" value="1"/>
</dbReference>
<dbReference type="EMBL" id="LNKA01000001">
    <property type="protein sequence ID" value="KTC66160.1"/>
    <property type="molecule type" value="Genomic_DNA"/>
</dbReference>
<comment type="similarity">
    <text evidence="7">Belongs to the transglycosylase MltG family.</text>
</comment>
<evidence type="ECO:0000256" key="4">
    <source>
        <dbReference type="ARBA" id="ARBA00023136"/>
    </source>
</evidence>
<evidence type="ECO:0000256" key="7">
    <source>
        <dbReference type="HAMAP-Rule" id="MF_02065"/>
    </source>
</evidence>